<evidence type="ECO:0000313" key="2">
    <source>
        <dbReference type="EMBL" id="RCV20939.1"/>
    </source>
</evidence>
<proteinExistence type="predicted"/>
<sequence length="195" mass="19842">MEGDGPLPTAPPSPTTYPIPALAAPSAPKRKAQRRLGLPPPPSTDGSGTSVAGGEEGSGVKPTRKRPPRDPSLATAARKSRTAAAGRPPLQVSPAPPELASPAYSTQANASPAPSAASPIAPTATMPVAQEVLGEMPPNVDDESFLNMMDGQTFGNTACYVDANLFDAIDDEIGSDADGELTKKKGSRGVNFSIA</sequence>
<dbReference type="OrthoDB" id="687072at2759"/>
<reference evidence="2" key="1">
    <citation type="journal article" date="2012" name="Nat. Biotechnol.">
        <title>Reference genome sequence of the model plant Setaria.</title>
        <authorList>
            <person name="Bennetzen J.L."/>
            <person name="Schmutz J."/>
            <person name="Wang H."/>
            <person name="Percifield R."/>
            <person name="Hawkins J."/>
            <person name="Pontaroli A.C."/>
            <person name="Estep M."/>
            <person name="Feng L."/>
            <person name="Vaughn J.N."/>
            <person name="Grimwood J."/>
            <person name="Jenkins J."/>
            <person name="Barry K."/>
            <person name="Lindquist E."/>
            <person name="Hellsten U."/>
            <person name="Deshpande S."/>
            <person name="Wang X."/>
            <person name="Wu X."/>
            <person name="Mitros T."/>
            <person name="Triplett J."/>
            <person name="Yang X."/>
            <person name="Ye C.Y."/>
            <person name="Mauro-Herrera M."/>
            <person name="Wang L."/>
            <person name="Li P."/>
            <person name="Sharma M."/>
            <person name="Sharma R."/>
            <person name="Ronald P.C."/>
            <person name="Panaud O."/>
            <person name="Kellogg E.A."/>
            <person name="Brutnell T.P."/>
            <person name="Doust A.N."/>
            <person name="Tuskan G.A."/>
            <person name="Rokhsar D."/>
            <person name="Devos K.M."/>
        </authorList>
    </citation>
    <scope>NUCLEOTIDE SEQUENCE [LARGE SCALE GENOMIC DNA]</scope>
    <source>
        <strain evidence="2">Yugu1</strain>
    </source>
</reference>
<evidence type="ECO:0000256" key="1">
    <source>
        <dbReference type="SAM" id="MobiDB-lite"/>
    </source>
</evidence>
<feature type="compositionally biased region" description="Low complexity" evidence="1">
    <location>
        <begin position="105"/>
        <end position="123"/>
    </location>
</feature>
<name>A0A368QSK6_SETIT</name>
<feature type="compositionally biased region" description="Pro residues" evidence="1">
    <location>
        <begin position="8"/>
        <end position="17"/>
    </location>
</feature>
<dbReference type="KEGG" id="sita:101760539"/>
<feature type="compositionally biased region" description="Low complexity" evidence="1">
    <location>
        <begin position="74"/>
        <end position="85"/>
    </location>
</feature>
<feature type="region of interest" description="Disordered" evidence="1">
    <location>
        <begin position="1"/>
        <end position="123"/>
    </location>
</feature>
<accession>A0A368QSK6</accession>
<protein>
    <submittedName>
        <fullName evidence="2">Uncharacterized protein</fullName>
    </submittedName>
</protein>
<organism evidence="2">
    <name type="scientific">Setaria italica</name>
    <name type="common">Foxtail millet</name>
    <name type="synonym">Panicum italicum</name>
    <dbReference type="NCBI Taxonomy" id="4555"/>
    <lineage>
        <taxon>Eukaryota</taxon>
        <taxon>Viridiplantae</taxon>
        <taxon>Streptophyta</taxon>
        <taxon>Embryophyta</taxon>
        <taxon>Tracheophyta</taxon>
        <taxon>Spermatophyta</taxon>
        <taxon>Magnoliopsida</taxon>
        <taxon>Liliopsida</taxon>
        <taxon>Poales</taxon>
        <taxon>Poaceae</taxon>
        <taxon>PACMAD clade</taxon>
        <taxon>Panicoideae</taxon>
        <taxon>Panicodae</taxon>
        <taxon>Paniceae</taxon>
        <taxon>Cenchrinae</taxon>
        <taxon>Setaria</taxon>
    </lineage>
</organism>
<reference evidence="2" key="2">
    <citation type="submission" date="2015-07" db="EMBL/GenBank/DDBJ databases">
        <authorList>
            <person name="Noorani M."/>
        </authorList>
    </citation>
    <scope>NUCLEOTIDE SEQUENCE</scope>
    <source>
        <strain evidence="2">Yugu1</strain>
    </source>
</reference>
<dbReference type="AlphaFoldDB" id="A0A368QSK6"/>
<gene>
    <name evidence="2" type="ORF">SETIT_4G098300v2</name>
</gene>
<dbReference type="EMBL" id="CM003531">
    <property type="protein sequence ID" value="RCV20939.1"/>
    <property type="molecule type" value="Genomic_DNA"/>
</dbReference>
<dbReference type="STRING" id="4555.A0A368QSK6"/>